<keyword evidence="6" id="KW-0493">Microtubule</keyword>
<comment type="caution">
    <text evidence="10">The sequence shown here is derived from an EMBL/GenBank/DDBJ whole genome shotgun (WGS) entry which is preliminary data.</text>
</comment>
<evidence type="ECO:0000313" key="11">
    <source>
        <dbReference type="Proteomes" id="UP001190700"/>
    </source>
</evidence>
<evidence type="ECO:0000256" key="6">
    <source>
        <dbReference type="RuleBase" id="RU000394"/>
    </source>
</evidence>
<reference evidence="10 11" key="1">
    <citation type="journal article" date="2015" name="Genome Biol. Evol.">
        <title>Comparative Genomics of a Bacterivorous Green Alga Reveals Evolutionary Causalities and Consequences of Phago-Mixotrophic Mode of Nutrition.</title>
        <authorList>
            <person name="Burns J.A."/>
            <person name="Paasch A."/>
            <person name="Narechania A."/>
            <person name="Kim E."/>
        </authorList>
    </citation>
    <scope>NUCLEOTIDE SEQUENCE [LARGE SCALE GENOMIC DNA]</scope>
    <source>
        <strain evidence="10 11">PLY_AMNH</strain>
    </source>
</reference>
<evidence type="ECO:0000259" key="9">
    <source>
        <dbReference type="PROSITE" id="PS50067"/>
    </source>
</evidence>
<dbReference type="InterPro" id="IPR019821">
    <property type="entry name" value="Kinesin_motor_CS"/>
</dbReference>
<feature type="domain" description="Kinesin motor" evidence="9">
    <location>
        <begin position="46"/>
        <end position="380"/>
    </location>
</feature>
<feature type="coiled-coil region" evidence="7">
    <location>
        <begin position="389"/>
        <end position="452"/>
    </location>
</feature>
<dbReference type="PANTHER" id="PTHR47968">
    <property type="entry name" value="CENTROMERE PROTEIN E"/>
    <property type="match status" value="1"/>
</dbReference>
<dbReference type="AlphaFoldDB" id="A0AAE0FL18"/>
<keyword evidence="1 5" id="KW-0547">Nucleotide-binding</keyword>
<dbReference type="InterPro" id="IPR027640">
    <property type="entry name" value="Kinesin-like_fam"/>
</dbReference>
<evidence type="ECO:0000256" key="1">
    <source>
        <dbReference type="ARBA" id="ARBA00022741"/>
    </source>
</evidence>
<proteinExistence type="inferred from homology"/>
<dbReference type="GO" id="GO:0007018">
    <property type="term" value="P:microtubule-based movement"/>
    <property type="evidence" value="ECO:0007669"/>
    <property type="project" value="InterPro"/>
</dbReference>
<keyword evidence="11" id="KW-1185">Reference proteome</keyword>
<dbReference type="EMBL" id="LGRX02016750">
    <property type="protein sequence ID" value="KAK3261669.1"/>
    <property type="molecule type" value="Genomic_DNA"/>
</dbReference>
<dbReference type="PROSITE" id="PS50067">
    <property type="entry name" value="KINESIN_MOTOR_2"/>
    <property type="match status" value="1"/>
</dbReference>
<dbReference type="PROSITE" id="PS00411">
    <property type="entry name" value="KINESIN_MOTOR_1"/>
    <property type="match status" value="1"/>
</dbReference>
<dbReference type="Gene3D" id="3.40.850.10">
    <property type="entry name" value="Kinesin motor domain"/>
    <property type="match status" value="1"/>
</dbReference>
<dbReference type="SMART" id="SM00129">
    <property type="entry name" value="KISc"/>
    <property type="match status" value="1"/>
</dbReference>
<dbReference type="Proteomes" id="UP001190700">
    <property type="component" value="Unassembled WGS sequence"/>
</dbReference>
<dbReference type="GO" id="GO:0005524">
    <property type="term" value="F:ATP binding"/>
    <property type="evidence" value="ECO:0007669"/>
    <property type="project" value="UniProtKB-UniRule"/>
</dbReference>
<evidence type="ECO:0000256" key="2">
    <source>
        <dbReference type="ARBA" id="ARBA00022840"/>
    </source>
</evidence>
<evidence type="ECO:0000256" key="3">
    <source>
        <dbReference type="ARBA" id="ARBA00023054"/>
    </source>
</evidence>
<dbReference type="InterPro" id="IPR027417">
    <property type="entry name" value="P-loop_NTPase"/>
</dbReference>
<organism evidence="10 11">
    <name type="scientific">Cymbomonas tetramitiformis</name>
    <dbReference type="NCBI Taxonomy" id="36881"/>
    <lineage>
        <taxon>Eukaryota</taxon>
        <taxon>Viridiplantae</taxon>
        <taxon>Chlorophyta</taxon>
        <taxon>Pyramimonadophyceae</taxon>
        <taxon>Pyramimonadales</taxon>
        <taxon>Pyramimonadaceae</taxon>
        <taxon>Cymbomonas</taxon>
    </lineage>
</organism>
<dbReference type="Pfam" id="PF00225">
    <property type="entry name" value="Kinesin"/>
    <property type="match status" value="1"/>
</dbReference>
<sequence length="786" mass="86354">MVPARAASSLTDAAPPGGSKAIAKKASRKSMINPSASAEHKKEDESIKVYIRCRPLRANEAETTWSHTKTTISENSENSTSFSFDQVYPNATQTYEIFNDHLQRLADGVLAGFNSSFFCYGQTGSGKTHTMLGDKNEPGTLPRLAKLLCEKCTASETHRYLMRVSYFEIYNDEISDLLSNSSNKLKITDHSTKGPICVGAVERFVTSEENCMAIVDEGQIGRRVASTQMNEQSSRSHTIFRITVESRPINEGEQAGLVQLSEVCQEVQKSKNAALTVSMLNLIDLAGSERVAKTGAEGQTLKEGTMINKSLTTLSKVINELTKGGAAGHIPYRDSKLTRMLQPALGGNSRCATVCCISTADAHKEETLTTLRFASRCKLIENKAVKNVVAASSKMLQMYKQEIEDLKAKLENKVIVSEVGESGDPPKDTKDATETTKENVRLRLKMASLKKREDFQIQGAGDISSVSNDKVHQMKVLLLWQKGINSTMHRKSKERQEILDMELERINALSVTMSTELKLEKARNQLVVQDLTDQIQIMRQEMADSGGAGGAGSKELQAENKWPNCCASSLSLSGDLYMRRPSQQSILSAHGQLESCGPRLRKAKVNAMWQRALTSTMIKNLTESNALLEEENVRQAAITARPATWRGMCRKSAQRRCESGPLLQAPAQWVAPRSAAVSPERGRGELSERLWSDHVAILECRGGGYLAAYLAALDALWLHAVKAEDGCSWSFKWCRLIGGYAVIPSRSCQGAACVEEYATKRGGTDRPTAFDRCRLLRGGQWAACCG</sequence>
<evidence type="ECO:0000256" key="4">
    <source>
        <dbReference type="ARBA" id="ARBA00023175"/>
    </source>
</evidence>
<dbReference type="PRINTS" id="PR00380">
    <property type="entry name" value="KINESINHEAVY"/>
</dbReference>
<feature type="binding site" evidence="5">
    <location>
        <begin position="121"/>
        <end position="128"/>
    </location>
    <ligand>
        <name>ATP</name>
        <dbReference type="ChEBI" id="CHEBI:30616"/>
    </ligand>
</feature>
<dbReference type="PANTHER" id="PTHR47968:SF75">
    <property type="entry name" value="CENTROMERE-ASSOCIATED PROTEIN E"/>
    <property type="match status" value="1"/>
</dbReference>
<comment type="similarity">
    <text evidence="5 6">Belongs to the TRAFAC class myosin-kinesin ATPase superfamily. Kinesin family.</text>
</comment>
<keyword evidence="2 5" id="KW-0067">ATP-binding</keyword>
<evidence type="ECO:0000256" key="7">
    <source>
        <dbReference type="SAM" id="Coils"/>
    </source>
</evidence>
<evidence type="ECO:0000256" key="8">
    <source>
        <dbReference type="SAM" id="MobiDB-lite"/>
    </source>
</evidence>
<keyword evidence="4 5" id="KW-0505">Motor protein</keyword>
<dbReference type="GO" id="GO:0005874">
    <property type="term" value="C:microtubule"/>
    <property type="evidence" value="ECO:0007669"/>
    <property type="project" value="UniProtKB-KW"/>
</dbReference>
<protein>
    <recommendedName>
        <fullName evidence="6">Kinesin-like protein</fullName>
    </recommendedName>
</protein>
<evidence type="ECO:0000256" key="5">
    <source>
        <dbReference type="PROSITE-ProRule" id="PRU00283"/>
    </source>
</evidence>
<dbReference type="GO" id="GO:0003777">
    <property type="term" value="F:microtubule motor activity"/>
    <property type="evidence" value="ECO:0007669"/>
    <property type="project" value="InterPro"/>
</dbReference>
<gene>
    <name evidence="10" type="ORF">CYMTET_29435</name>
</gene>
<feature type="region of interest" description="Disordered" evidence="8">
    <location>
        <begin position="1"/>
        <end position="40"/>
    </location>
</feature>
<keyword evidence="3 7" id="KW-0175">Coiled coil</keyword>
<evidence type="ECO:0000313" key="10">
    <source>
        <dbReference type="EMBL" id="KAK3261669.1"/>
    </source>
</evidence>
<name>A0AAE0FL18_9CHLO</name>
<dbReference type="SUPFAM" id="SSF52540">
    <property type="entry name" value="P-loop containing nucleoside triphosphate hydrolases"/>
    <property type="match status" value="1"/>
</dbReference>
<dbReference type="InterPro" id="IPR036961">
    <property type="entry name" value="Kinesin_motor_dom_sf"/>
</dbReference>
<dbReference type="InterPro" id="IPR001752">
    <property type="entry name" value="Kinesin_motor_dom"/>
</dbReference>
<feature type="non-terminal residue" evidence="10">
    <location>
        <position position="786"/>
    </location>
</feature>
<accession>A0AAE0FL18</accession>
<dbReference type="GO" id="GO:0008017">
    <property type="term" value="F:microtubule binding"/>
    <property type="evidence" value="ECO:0007669"/>
    <property type="project" value="InterPro"/>
</dbReference>